<accession>A0ABR1SZ37</accession>
<keyword evidence="4" id="KW-1185">Reference proteome</keyword>
<feature type="compositionally biased region" description="Acidic residues" evidence="1">
    <location>
        <begin position="102"/>
        <end position="112"/>
    </location>
</feature>
<evidence type="ECO:0000313" key="4">
    <source>
        <dbReference type="Proteomes" id="UP001444661"/>
    </source>
</evidence>
<comment type="caution">
    <text evidence="3">The sequence shown here is derived from an EMBL/GenBank/DDBJ whole genome shotgun (WGS) entry which is preliminary data.</text>
</comment>
<dbReference type="Pfam" id="PF22980">
    <property type="entry name" value="Myb_DNA-bind_8"/>
    <property type="match status" value="1"/>
</dbReference>
<dbReference type="Proteomes" id="UP001444661">
    <property type="component" value="Unassembled WGS sequence"/>
</dbReference>
<sequence length="135" mass="14788">MASSNVNANMPKATDQEARFFFVILKNMKTQPQVDWDAVAKEAGYNSGSTAVTRFGQIKKRLGLTTAKYGPSPAKAPTKVTKRGGKSNPVGRAKRTKTVHDDADDVSDDGEDFPVVKKEIKAEEEEKKVNMVDEV</sequence>
<evidence type="ECO:0000313" key="3">
    <source>
        <dbReference type="EMBL" id="KAK8039594.1"/>
    </source>
</evidence>
<reference evidence="3 4" key="1">
    <citation type="submission" date="2023-01" db="EMBL/GenBank/DDBJ databases">
        <title>Analysis of 21 Apiospora genomes using comparative genomics revels a genus with tremendous synthesis potential of carbohydrate active enzymes and secondary metabolites.</title>
        <authorList>
            <person name="Sorensen T."/>
        </authorList>
    </citation>
    <scope>NUCLEOTIDE SEQUENCE [LARGE SCALE GENOMIC DNA]</scope>
    <source>
        <strain evidence="3 4">CBS 33761</strain>
    </source>
</reference>
<feature type="domain" description="Myb-like DNA-binding" evidence="2">
    <location>
        <begin position="15"/>
        <end position="63"/>
    </location>
</feature>
<feature type="region of interest" description="Disordered" evidence="1">
    <location>
        <begin position="66"/>
        <end position="115"/>
    </location>
</feature>
<dbReference type="EMBL" id="JAQQWK010000006">
    <property type="protein sequence ID" value="KAK8039594.1"/>
    <property type="molecule type" value="Genomic_DNA"/>
</dbReference>
<name>A0ABR1SZ37_9PEZI</name>
<evidence type="ECO:0000259" key="2">
    <source>
        <dbReference type="Pfam" id="PF22980"/>
    </source>
</evidence>
<organism evidence="3 4">
    <name type="scientific">Apiospora rasikravindrae</name>
    <dbReference type="NCBI Taxonomy" id="990691"/>
    <lineage>
        <taxon>Eukaryota</taxon>
        <taxon>Fungi</taxon>
        <taxon>Dikarya</taxon>
        <taxon>Ascomycota</taxon>
        <taxon>Pezizomycotina</taxon>
        <taxon>Sordariomycetes</taxon>
        <taxon>Xylariomycetidae</taxon>
        <taxon>Amphisphaeriales</taxon>
        <taxon>Apiosporaceae</taxon>
        <taxon>Apiospora</taxon>
    </lineage>
</organism>
<proteinExistence type="predicted"/>
<dbReference type="InterPro" id="IPR054505">
    <property type="entry name" value="Myb_DNA-bind_8"/>
</dbReference>
<protein>
    <recommendedName>
        <fullName evidence="2">Myb-like DNA-binding domain-containing protein</fullName>
    </recommendedName>
</protein>
<gene>
    <name evidence="3" type="ORF">PG993_008005</name>
</gene>
<evidence type="ECO:0000256" key="1">
    <source>
        <dbReference type="SAM" id="MobiDB-lite"/>
    </source>
</evidence>